<evidence type="ECO:0000259" key="2">
    <source>
        <dbReference type="Pfam" id="PF24626"/>
    </source>
</evidence>
<feature type="domain" description="Tf2-1-like SH3-like" evidence="2">
    <location>
        <begin position="11"/>
        <end position="75"/>
    </location>
</feature>
<comment type="caution">
    <text evidence="3">The sequence shown here is derived from an EMBL/GenBank/DDBJ whole genome shotgun (WGS) entry which is preliminary data.</text>
</comment>
<keyword evidence="3" id="KW-0548">Nucleotidyltransferase</keyword>
<sequence>MKRKPLEFQVGDRVMLKVSPWKGVICFGERGKLNPRYIGLFKVLAKVVAIAYKLELPQELNRVHNTCHVSNLKKCYADEPLAVSLDGLHFDDKLHFVENPSKSWIKKSNGTDITRITRKEPKLDKNRHANGKITQELRIYHQKSTMVNSCEDKFSNSRKSPLIVKPFSPKVPKPITPDVLNDVIKLMMFPYSLEGSARVWYDKEPSNSILTWEDLVNKFVNQFFPPSKTTHLKNEISRFTQRFEETFGEAWEQFKEMLRACPHHGFTELTQIDTFYNGLNENDQDSLNAAAGGNF</sequence>
<dbReference type="GO" id="GO:0003964">
    <property type="term" value="F:RNA-directed DNA polymerase activity"/>
    <property type="evidence" value="ECO:0007669"/>
    <property type="project" value="UniProtKB-KW"/>
</dbReference>
<dbReference type="EMBL" id="BKCJ010004121">
    <property type="protein sequence ID" value="GEU59158.1"/>
    <property type="molecule type" value="Genomic_DNA"/>
</dbReference>
<protein>
    <submittedName>
        <fullName evidence="3">Reverse transcriptase domain-containing protein</fullName>
    </submittedName>
</protein>
<gene>
    <name evidence="3" type="ORF">Tci_031136</name>
</gene>
<accession>A0A6L2LBV2</accession>
<dbReference type="PANTHER" id="PTHR46148">
    <property type="entry name" value="CHROMO DOMAIN-CONTAINING PROTEIN"/>
    <property type="match status" value="1"/>
</dbReference>
<dbReference type="Pfam" id="PF03732">
    <property type="entry name" value="Retrotrans_gag"/>
    <property type="match status" value="1"/>
</dbReference>
<reference evidence="3" key="1">
    <citation type="journal article" date="2019" name="Sci. Rep.">
        <title>Draft genome of Tanacetum cinerariifolium, the natural source of mosquito coil.</title>
        <authorList>
            <person name="Yamashiro T."/>
            <person name="Shiraishi A."/>
            <person name="Satake H."/>
            <person name="Nakayama K."/>
        </authorList>
    </citation>
    <scope>NUCLEOTIDE SEQUENCE</scope>
</reference>
<dbReference type="PANTHER" id="PTHR46148:SF59">
    <property type="entry name" value="NUCLEOTIDYLTRANSFERASE, RIBONUCLEASE H"/>
    <property type="match status" value="1"/>
</dbReference>
<keyword evidence="3" id="KW-0808">Transferase</keyword>
<evidence type="ECO:0000259" key="1">
    <source>
        <dbReference type="Pfam" id="PF03732"/>
    </source>
</evidence>
<organism evidence="3">
    <name type="scientific">Tanacetum cinerariifolium</name>
    <name type="common">Dalmatian daisy</name>
    <name type="synonym">Chrysanthemum cinerariifolium</name>
    <dbReference type="NCBI Taxonomy" id="118510"/>
    <lineage>
        <taxon>Eukaryota</taxon>
        <taxon>Viridiplantae</taxon>
        <taxon>Streptophyta</taxon>
        <taxon>Embryophyta</taxon>
        <taxon>Tracheophyta</taxon>
        <taxon>Spermatophyta</taxon>
        <taxon>Magnoliopsida</taxon>
        <taxon>eudicotyledons</taxon>
        <taxon>Gunneridae</taxon>
        <taxon>Pentapetalae</taxon>
        <taxon>asterids</taxon>
        <taxon>campanulids</taxon>
        <taxon>Asterales</taxon>
        <taxon>Asteraceae</taxon>
        <taxon>Asteroideae</taxon>
        <taxon>Anthemideae</taxon>
        <taxon>Anthemidinae</taxon>
        <taxon>Tanacetum</taxon>
    </lineage>
</organism>
<dbReference type="InterPro" id="IPR005162">
    <property type="entry name" value="Retrotrans_gag_dom"/>
</dbReference>
<keyword evidence="3" id="KW-0695">RNA-directed DNA polymerase</keyword>
<feature type="domain" description="Retrotransposon gag" evidence="1">
    <location>
        <begin position="188"/>
        <end position="281"/>
    </location>
</feature>
<name>A0A6L2LBV2_TANCI</name>
<dbReference type="Pfam" id="PF24626">
    <property type="entry name" value="SH3_Tf2-1"/>
    <property type="match status" value="1"/>
</dbReference>
<dbReference type="InterPro" id="IPR056924">
    <property type="entry name" value="SH3_Tf2-1"/>
</dbReference>
<evidence type="ECO:0000313" key="3">
    <source>
        <dbReference type="EMBL" id="GEU59158.1"/>
    </source>
</evidence>
<proteinExistence type="predicted"/>
<dbReference type="AlphaFoldDB" id="A0A6L2LBV2"/>